<dbReference type="RefSeq" id="WP_263337840.1">
    <property type="nucleotide sequence ID" value="NZ_JAOVQO010000014.1"/>
</dbReference>
<protein>
    <submittedName>
        <fullName evidence="1">Uncharacterized protein</fullName>
    </submittedName>
</protein>
<sequence length="375" mass="40180">MPDRLWPFAAQTPVTEVLEWSTDVLVTEAGEQRIALRTGPRSTLTLSHLLDATGLAEAAELGRAGQLDDWILPLWHLARPATAPIDAADLTVFVDTSDGAFDGAAQAIIAADGGRAHLVEITAVLPDRLELAAAAGVSLVHAIVAPVGSAFLARPVEIDRRRQSLGTVTASFTLWFSDGNAAAIPYPQHQGLDVLTDPAVLRQQLAETLGQTVEAIDNGFGPIVLEPVLTHVQRRSTVTLIDRGPARLIRRRWLLSLRGRQRAFWLPTWGRELVLQAAANSGATSIVVAPLADPSVWTGRHLFIDHPTGPVFREITAAAWDALGIRLSIAAPGKSVALGTPVHLLVKVRSDADRIELAHGPNRTELALPLIETPS</sequence>
<evidence type="ECO:0000313" key="2">
    <source>
        <dbReference type="Proteomes" id="UP001209535"/>
    </source>
</evidence>
<evidence type="ECO:0000313" key="1">
    <source>
        <dbReference type="EMBL" id="MCU9849303.1"/>
    </source>
</evidence>
<name>A0ABT2X5S5_9RHOB</name>
<dbReference type="EMBL" id="JAOVQO010000014">
    <property type="protein sequence ID" value="MCU9849303.1"/>
    <property type="molecule type" value="Genomic_DNA"/>
</dbReference>
<comment type="caution">
    <text evidence="1">The sequence shown here is derived from an EMBL/GenBank/DDBJ whole genome shotgun (WGS) entry which is preliminary data.</text>
</comment>
<accession>A0ABT2X5S5</accession>
<proteinExistence type="predicted"/>
<keyword evidence="2" id="KW-1185">Reference proteome</keyword>
<organism evidence="1 2">
    <name type="scientific">Albidovulum salinarum</name>
    <dbReference type="NCBI Taxonomy" id="2984153"/>
    <lineage>
        <taxon>Bacteria</taxon>
        <taxon>Pseudomonadati</taxon>
        <taxon>Pseudomonadota</taxon>
        <taxon>Alphaproteobacteria</taxon>
        <taxon>Rhodobacterales</taxon>
        <taxon>Paracoccaceae</taxon>
        <taxon>Albidovulum</taxon>
    </lineage>
</organism>
<dbReference type="Proteomes" id="UP001209535">
    <property type="component" value="Unassembled WGS sequence"/>
</dbReference>
<reference evidence="1 2" key="1">
    <citation type="submission" date="2022-10" db="EMBL/GenBank/DDBJ databases">
        <title>Defluviimonas sp. nov., isolated from ocean surface sediments.</title>
        <authorList>
            <person name="He W."/>
            <person name="Wang L."/>
            <person name="Zhang D.-F."/>
        </authorList>
    </citation>
    <scope>NUCLEOTIDE SEQUENCE [LARGE SCALE GENOMIC DNA]</scope>
    <source>
        <strain evidence="1 2">WL0024</strain>
    </source>
</reference>
<gene>
    <name evidence="1" type="ORF">OEZ60_14970</name>
</gene>